<reference evidence="8 9" key="1">
    <citation type="submission" date="2020-01" db="EMBL/GenBank/DDBJ databases">
        <title>Identification and distribution of gene clusters putatively required for synthesis of sphingolipid metabolism inhibitors in phylogenetically diverse species of the filamentous fungus Fusarium.</title>
        <authorList>
            <person name="Kim H.-S."/>
            <person name="Busman M."/>
            <person name="Brown D.W."/>
            <person name="Divon H."/>
            <person name="Uhlig S."/>
            <person name="Proctor R.H."/>
        </authorList>
    </citation>
    <scope>NUCLEOTIDE SEQUENCE [LARGE SCALE GENOMIC DNA]</scope>
    <source>
        <strain evidence="8 9">NRRL 20459</strain>
    </source>
</reference>
<evidence type="ECO:0000256" key="5">
    <source>
        <dbReference type="SAM" id="MobiDB-lite"/>
    </source>
</evidence>
<keyword evidence="4 6" id="KW-0472">Membrane</keyword>
<evidence type="ECO:0000313" key="9">
    <source>
        <dbReference type="Proteomes" id="UP000554235"/>
    </source>
</evidence>
<dbReference type="AlphaFoldDB" id="A0A8H4LCR4"/>
<gene>
    <name evidence="8" type="ORF">FALBO_6110</name>
</gene>
<evidence type="ECO:0000256" key="6">
    <source>
        <dbReference type="SAM" id="Phobius"/>
    </source>
</evidence>
<evidence type="ECO:0000259" key="7">
    <source>
        <dbReference type="Pfam" id="PF00892"/>
    </source>
</evidence>
<feature type="transmembrane region" description="Helical" evidence="6">
    <location>
        <begin position="302"/>
        <end position="321"/>
    </location>
</feature>
<comment type="caution">
    <text evidence="8">The sequence shown here is derived from an EMBL/GenBank/DDBJ whole genome shotgun (WGS) entry which is preliminary data.</text>
</comment>
<dbReference type="InterPro" id="IPR037185">
    <property type="entry name" value="EmrE-like"/>
</dbReference>
<organism evidence="8 9">
    <name type="scientific">Fusarium albosuccineum</name>
    <dbReference type="NCBI Taxonomy" id="1237068"/>
    <lineage>
        <taxon>Eukaryota</taxon>
        <taxon>Fungi</taxon>
        <taxon>Dikarya</taxon>
        <taxon>Ascomycota</taxon>
        <taxon>Pezizomycotina</taxon>
        <taxon>Sordariomycetes</taxon>
        <taxon>Hypocreomycetidae</taxon>
        <taxon>Hypocreales</taxon>
        <taxon>Nectriaceae</taxon>
        <taxon>Fusarium</taxon>
        <taxon>Fusarium decemcellulare species complex</taxon>
    </lineage>
</organism>
<dbReference type="PANTHER" id="PTHR22911:SF6">
    <property type="entry name" value="SOLUTE CARRIER FAMILY 35 MEMBER G1"/>
    <property type="match status" value="1"/>
</dbReference>
<feature type="transmembrane region" description="Helical" evidence="6">
    <location>
        <begin position="424"/>
        <end position="442"/>
    </location>
</feature>
<feature type="transmembrane region" description="Helical" evidence="6">
    <location>
        <begin position="270"/>
        <end position="290"/>
    </location>
</feature>
<name>A0A8H4LCR4_9HYPO</name>
<comment type="subcellular location">
    <subcellularLocation>
        <location evidence="1">Membrane</location>
        <topology evidence="1">Multi-pass membrane protein</topology>
    </subcellularLocation>
</comment>
<feature type="compositionally biased region" description="Polar residues" evidence="5">
    <location>
        <begin position="322"/>
        <end position="334"/>
    </location>
</feature>
<dbReference type="EMBL" id="JAADYS010000801">
    <property type="protein sequence ID" value="KAF4467017.1"/>
    <property type="molecule type" value="Genomic_DNA"/>
</dbReference>
<dbReference type="PANTHER" id="PTHR22911">
    <property type="entry name" value="ACYL-MALONYL CONDENSING ENZYME-RELATED"/>
    <property type="match status" value="1"/>
</dbReference>
<feature type="transmembrane region" description="Helical" evidence="6">
    <location>
        <begin position="479"/>
        <end position="498"/>
    </location>
</feature>
<keyword evidence="2 6" id="KW-0812">Transmembrane</keyword>
<feature type="domain" description="EamA" evidence="7">
    <location>
        <begin position="188"/>
        <end position="315"/>
    </location>
</feature>
<feature type="transmembrane region" description="Helical" evidence="6">
    <location>
        <begin position="353"/>
        <end position="373"/>
    </location>
</feature>
<feature type="transmembrane region" description="Helical" evidence="6">
    <location>
        <begin position="385"/>
        <end position="404"/>
    </location>
</feature>
<feature type="compositionally biased region" description="Basic and acidic residues" evidence="5">
    <location>
        <begin position="532"/>
        <end position="541"/>
    </location>
</feature>
<dbReference type="InterPro" id="IPR000620">
    <property type="entry name" value="EamA_dom"/>
</dbReference>
<keyword evidence="3 6" id="KW-1133">Transmembrane helix</keyword>
<feature type="region of interest" description="Disordered" evidence="5">
    <location>
        <begin position="506"/>
        <end position="541"/>
    </location>
</feature>
<dbReference type="SUPFAM" id="SSF103481">
    <property type="entry name" value="Multidrug resistance efflux transporter EmrE"/>
    <property type="match status" value="2"/>
</dbReference>
<dbReference type="OrthoDB" id="306876at2759"/>
<accession>A0A8H4LCR4</accession>
<evidence type="ECO:0000256" key="3">
    <source>
        <dbReference type="ARBA" id="ARBA00022989"/>
    </source>
</evidence>
<evidence type="ECO:0000256" key="1">
    <source>
        <dbReference type="ARBA" id="ARBA00004141"/>
    </source>
</evidence>
<evidence type="ECO:0000313" key="8">
    <source>
        <dbReference type="EMBL" id="KAF4467017.1"/>
    </source>
</evidence>
<dbReference type="GO" id="GO:0016020">
    <property type="term" value="C:membrane"/>
    <property type="evidence" value="ECO:0007669"/>
    <property type="project" value="UniProtKB-SubCell"/>
</dbReference>
<feature type="domain" description="EamA" evidence="7">
    <location>
        <begin position="359"/>
        <end position="496"/>
    </location>
</feature>
<dbReference type="Pfam" id="PF00892">
    <property type="entry name" value="EamA"/>
    <property type="match status" value="2"/>
</dbReference>
<protein>
    <submittedName>
        <fullName evidence="8">Integral membrane</fullName>
    </submittedName>
</protein>
<sequence length="541" mass="58406">MQAHVLVTSSQAPTTIFEALATNSIRFWSSGSSGLLASVSNLSPALSGQLIRDGPADCGATGERDLGGREVDVTGSCAAPFCALTPPPYEEIPQTPGAKLAPGNVEESQRHLLPLPCPSPNLVASKIDDSNFDEFRRLSLSPSPCPSPIPMGQLPNRGTNLRVEAPPTRWERFWARNKPAALVALSQFFGALMNLSARLVELEGNGMHPVQVLLMRQLMTACCCSAYMWWAKTPDFPFGKKEIRWLLWLRGFSGYFGIFGMWYSMMYLPLADATVITFLAPGVAAFVCWLALREPFTRIEQLATLVALFGVVLIARPTSLFSHSSDQDDPSTTEPPEGGIPGADHEATPEERLVAVGIALLGVLGAAGAFTTLRTIGRRAHPLISVNYFGIISTLISTTLLILAPIANIDQPGLRWVTPSTAKQWLLLIPLGILGFIMQYLLTSGLAGDKSNRANAMVYTHMLFAASFDRWVFGHRMGLMSGAGCTLILGSAIGVVLVKKGPSPKMPADDIERHGNLVGESEGSPMLLTDSGRTEEFRLSR</sequence>
<evidence type="ECO:0000256" key="2">
    <source>
        <dbReference type="ARBA" id="ARBA00022692"/>
    </source>
</evidence>
<feature type="region of interest" description="Disordered" evidence="5">
    <location>
        <begin position="322"/>
        <end position="345"/>
    </location>
</feature>
<keyword evidence="9" id="KW-1185">Reference proteome</keyword>
<dbReference type="Proteomes" id="UP000554235">
    <property type="component" value="Unassembled WGS sequence"/>
</dbReference>
<evidence type="ECO:0000256" key="4">
    <source>
        <dbReference type="ARBA" id="ARBA00023136"/>
    </source>
</evidence>
<proteinExistence type="predicted"/>
<feature type="transmembrane region" description="Helical" evidence="6">
    <location>
        <begin position="243"/>
        <end position="264"/>
    </location>
</feature>